<dbReference type="PANTHER" id="PTHR42760">
    <property type="entry name" value="SHORT-CHAIN DEHYDROGENASES/REDUCTASES FAMILY MEMBER"/>
    <property type="match status" value="1"/>
</dbReference>
<keyword evidence="5 10" id="KW-0520">NAD</keyword>
<feature type="active site" description="Proton acceptor" evidence="9">
    <location>
        <position position="179"/>
    </location>
</feature>
<evidence type="ECO:0000313" key="14">
    <source>
        <dbReference type="Proteomes" id="UP000543908"/>
    </source>
</evidence>
<dbReference type="GO" id="GO:0045150">
    <property type="term" value="P:acetoin catabolic process"/>
    <property type="evidence" value="ECO:0007669"/>
    <property type="project" value="InterPro"/>
</dbReference>
<dbReference type="FunFam" id="3.40.50.720:FF:000084">
    <property type="entry name" value="Short-chain dehydrogenase reductase"/>
    <property type="match status" value="1"/>
</dbReference>
<dbReference type="Gene3D" id="3.40.50.720">
    <property type="entry name" value="NAD(P)-binding Rossmann-like Domain"/>
    <property type="match status" value="1"/>
</dbReference>
<evidence type="ECO:0000256" key="7">
    <source>
        <dbReference type="ARBA" id="ARBA00031758"/>
    </source>
</evidence>
<dbReference type="PRINTS" id="PR00080">
    <property type="entry name" value="SDRFAMILY"/>
</dbReference>
<dbReference type="SUPFAM" id="SSF51735">
    <property type="entry name" value="NAD(P)-binding Rossmann-fold domains"/>
    <property type="match status" value="1"/>
</dbReference>
<dbReference type="InterPro" id="IPR057326">
    <property type="entry name" value="KR_dom"/>
</dbReference>
<evidence type="ECO:0000256" key="2">
    <source>
        <dbReference type="ARBA" id="ARBA00012848"/>
    </source>
</evidence>
<evidence type="ECO:0000256" key="4">
    <source>
        <dbReference type="ARBA" id="ARBA00023002"/>
    </source>
</evidence>
<dbReference type="EMBL" id="JABUHS010000257">
    <property type="protein sequence ID" value="NWN64125.1"/>
    <property type="molecule type" value="Genomic_DNA"/>
</dbReference>
<dbReference type="PROSITE" id="PS00061">
    <property type="entry name" value="ADH_SHORT"/>
    <property type="match status" value="1"/>
</dbReference>
<protein>
    <recommendedName>
        <fullName evidence="3">Diacetyl reductase [(S)-acetoin forming]</fullName>
        <ecNumber evidence="2">1.1.1.304</ecNumber>
    </recommendedName>
    <alternativeName>
        <fullName evidence="6">Acetoin(diacetyl) reductase</fullName>
    </alternativeName>
    <alternativeName>
        <fullName evidence="7">Meso-2,3-butanediol dehydrogenase</fullName>
    </alternativeName>
</protein>
<dbReference type="InterPro" id="IPR014007">
    <property type="entry name" value="23BDH"/>
</dbReference>
<reference evidence="13 14" key="1">
    <citation type="submission" date="2020-05" db="EMBL/GenBank/DDBJ databases">
        <title>Onion-isolated Pseudomonas sp.</title>
        <authorList>
            <person name="Fujikawa T."/>
            <person name="Sawada H."/>
        </authorList>
    </citation>
    <scope>NUCLEOTIDE SEQUENCE [LARGE SCALE GENOMIC DNA]</scope>
    <source>
        <strain evidence="13 14">MAFF 301512</strain>
    </source>
</reference>
<keyword evidence="4" id="KW-0560">Oxidoreductase</keyword>
<dbReference type="Pfam" id="PF00106">
    <property type="entry name" value="adh_short"/>
    <property type="match status" value="1"/>
</dbReference>
<evidence type="ECO:0000256" key="9">
    <source>
        <dbReference type="PIRSR" id="PIRSR614007-1"/>
    </source>
</evidence>
<dbReference type="GO" id="GO:0052588">
    <property type="term" value="F:diacetyl reductase ((S)-acetoin forming) (NAD+) activity"/>
    <property type="evidence" value="ECO:0007669"/>
    <property type="project" value="UniProtKB-EC"/>
</dbReference>
<sequence>MCTSTARSAPAIDKASLIQLQENPMSIAGKVALVTGAGQGIGRAIALRLAQDGADIALVDINGAKLEAVAAEVVALGRKASVFVADVSKREQVVAAVEHAHLTLGGFHIIVNNAGVAQIDSLLDVSPEQVERTLGINVQGVLWGIQAAGKKFKALKQKGKIINACSIAGHEGFALLGVYSATKFAVRALTQAAAKELASAGITVNAYCPGVVGTDMWVEIDKRMAEITGAEVGATYKKYVDGIALGRAQTPEDVAGLVAYLAGPDADYMTGQSPLIDGGLVYR</sequence>
<dbReference type="EC" id="1.1.1.304" evidence="2"/>
<evidence type="ECO:0000256" key="1">
    <source>
        <dbReference type="ARBA" id="ARBA00006484"/>
    </source>
</evidence>
<evidence type="ECO:0000259" key="12">
    <source>
        <dbReference type="SMART" id="SM00822"/>
    </source>
</evidence>
<name>A0A7Y8RSZ2_9PSED</name>
<comment type="similarity">
    <text evidence="1 11">Belongs to the short-chain dehydrogenases/reductases (SDR) family.</text>
</comment>
<feature type="binding site" evidence="10">
    <location>
        <position position="179"/>
    </location>
    <ligand>
        <name>NAD(+)</name>
        <dbReference type="ChEBI" id="CHEBI:57540"/>
    </ligand>
</feature>
<feature type="binding site" evidence="10">
    <location>
        <begin position="86"/>
        <end position="87"/>
    </location>
    <ligand>
        <name>NAD(+)</name>
        <dbReference type="ChEBI" id="CHEBI:57540"/>
    </ligand>
</feature>
<feature type="domain" description="Ketoreductase" evidence="12">
    <location>
        <begin position="30"/>
        <end position="210"/>
    </location>
</feature>
<dbReference type="InterPro" id="IPR002347">
    <property type="entry name" value="SDR_fam"/>
</dbReference>
<dbReference type="InterPro" id="IPR036291">
    <property type="entry name" value="NAD(P)-bd_dom_sf"/>
</dbReference>
<evidence type="ECO:0000313" key="13">
    <source>
        <dbReference type="EMBL" id="NWN64125.1"/>
    </source>
</evidence>
<feature type="binding site" evidence="10">
    <location>
        <begin position="209"/>
        <end position="214"/>
    </location>
    <ligand>
        <name>NAD(+)</name>
        <dbReference type="ChEBI" id="CHEBI:57540"/>
    </ligand>
</feature>
<evidence type="ECO:0000256" key="11">
    <source>
        <dbReference type="RuleBase" id="RU000363"/>
    </source>
</evidence>
<dbReference type="PANTHER" id="PTHR42760:SF121">
    <property type="entry name" value="3-OXOACYL-(ACYL-CARRIER-PROTEIN) REDUCTASE"/>
    <property type="match status" value="1"/>
</dbReference>
<evidence type="ECO:0000256" key="5">
    <source>
        <dbReference type="ARBA" id="ARBA00023027"/>
    </source>
</evidence>
<dbReference type="NCBIfam" id="TIGR02415">
    <property type="entry name" value="23BDH"/>
    <property type="match status" value="1"/>
</dbReference>
<dbReference type="Proteomes" id="UP000543908">
    <property type="component" value="Unassembled WGS sequence"/>
</dbReference>
<feature type="binding site" evidence="10">
    <location>
        <position position="60"/>
    </location>
    <ligand>
        <name>NAD(+)</name>
        <dbReference type="ChEBI" id="CHEBI:57540"/>
    </ligand>
</feature>
<accession>A0A7Y8RSZ2</accession>
<feature type="binding site" evidence="10">
    <location>
        <begin position="39"/>
        <end position="41"/>
    </location>
    <ligand>
        <name>NAD(+)</name>
        <dbReference type="ChEBI" id="CHEBI:57540"/>
    </ligand>
</feature>
<dbReference type="GO" id="GO:0006633">
    <property type="term" value="P:fatty acid biosynthetic process"/>
    <property type="evidence" value="ECO:0007669"/>
    <property type="project" value="TreeGrafter"/>
</dbReference>
<dbReference type="InterPro" id="IPR020904">
    <property type="entry name" value="Sc_DH/Rdtase_CS"/>
</dbReference>
<comment type="caution">
    <text evidence="13">The sequence shown here is derived from an EMBL/GenBank/DDBJ whole genome shotgun (WGS) entry which is preliminary data.</text>
</comment>
<evidence type="ECO:0000256" key="3">
    <source>
        <dbReference type="ARBA" id="ARBA00016110"/>
    </source>
</evidence>
<feature type="binding site" evidence="10">
    <location>
        <position position="113"/>
    </location>
    <ligand>
        <name>NAD(+)</name>
        <dbReference type="ChEBI" id="CHEBI:57540"/>
    </ligand>
</feature>
<dbReference type="PRINTS" id="PR00081">
    <property type="entry name" value="GDHRDH"/>
</dbReference>
<dbReference type="SMART" id="SM00822">
    <property type="entry name" value="PKS_KR"/>
    <property type="match status" value="1"/>
</dbReference>
<evidence type="ECO:0000256" key="6">
    <source>
        <dbReference type="ARBA" id="ARBA00029989"/>
    </source>
</evidence>
<evidence type="ECO:0000256" key="10">
    <source>
        <dbReference type="PIRSR" id="PIRSR614007-2"/>
    </source>
</evidence>
<organism evidence="13 14">
    <name type="scientific">Pseudomonas allii</name>
    <dbReference type="NCBI Taxonomy" id="2740531"/>
    <lineage>
        <taxon>Bacteria</taxon>
        <taxon>Pseudomonadati</taxon>
        <taxon>Pseudomonadota</taxon>
        <taxon>Gammaproteobacteria</taxon>
        <taxon>Pseudomonadales</taxon>
        <taxon>Pseudomonadaceae</taxon>
        <taxon>Pseudomonas</taxon>
    </lineage>
</organism>
<feature type="binding site" evidence="10">
    <location>
        <position position="183"/>
    </location>
    <ligand>
        <name>NAD(+)</name>
        <dbReference type="ChEBI" id="CHEBI:57540"/>
    </ligand>
</feature>
<gene>
    <name evidence="13" type="ORF">HT123_25050</name>
</gene>
<dbReference type="AlphaFoldDB" id="A0A7Y8RSZ2"/>
<dbReference type="GO" id="GO:0048038">
    <property type="term" value="F:quinone binding"/>
    <property type="evidence" value="ECO:0007669"/>
    <property type="project" value="TreeGrafter"/>
</dbReference>
<evidence type="ECO:0000256" key="8">
    <source>
        <dbReference type="ARBA" id="ARBA00047315"/>
    </source>
</evidence>
<proteinExistence type="inferred from homology"/>
<comment type="catalytic activity">
    <reaction evidence="8">
        <text>(S)-acetoin + NAD(+) = diacetyl + NADH + H(+)</text>
        <dbReference type="Rhea" id="RHEA:27286"/>
        <dbReference type="ChEBI" id="CHEBI:15378"/>
        <dbReference type="ChEBI" id="CHEBI:15687"/>
        <dbReference type="ChEBI" id="CHEBI:16583"/>
        <dbReference type="ChEBI" id="CHEBI:57540"/>
        <dbReference type="ChEBI" id="CHEBI:57945"/>
        <dbReference type="EC" id="1.1.1.304"/>
    </reaction>
</comment>